<feature type="domain" description="EAL" evidence="1">
    <location>
        <begin position="7"/>
        <end position="253"/>
    </location>
</feature>
<dbReference type="PANTHER" id="PTHR33121:SF15">
    <property type="entry name" value="BLUE LIGHT- AND TEMPERATURE-REGULATED ANTIREPRESSOR BLUF"/>
    <property type="match status" value="1"/>
</dbReference>
<dbReference type="HOGENOM" id="CLU_000445_70_50_12"/>
<dbReference type="PATRIC" id="fig|869212.3.peg.3729"/>
<dbReference type="InterPro" id="IPR035919">
    <property type="entry name" value="EAL_sf"/>
</dbReference>
<dbReference type="InterPro" id="IPR001633">
    <property type="entry name" value="EAL_dom"/>
</dbReference>
<dbReference type="PROSITE" id="PS50883">
    <property type="entry name" value="EAL"/>
    <property type="match status" value="1"/>
</dbReference>
<keyword evidence="3" id="KW-1185">Reference proteome</keyword>
<dbReference type="SUPFAM" id="SSF141868">
    <property type="entry name" value="EAL domain-like"/>
    <property type="match status" value="1"/>
</dbReference>
<accession>I4BAN1</accession>
<evidence type="ECO:0000313" key="2">
    <source>
        <dbReference type="EMBL" id="AFM14338.1"/>
    </source>
</evidence>
<dbReference type="AlphaFoldDB" id="I4BAN1"/>
<dbReference type="PANTHER" id="PTHR33121">
    <property type="entry name" value="CYCLIC DI-GMP PHOSPHODIESTERASE PDEF"/>
    <property type="match status" value="1"/>
</dbReference>
<sequence>MKEAFTKLACRECLNGAGLDFEFKMAFQPVIDAETRTIYSHEALVRGPNGEGAATVLARVNEENRYRFDQSCRVKAIEAASRLGLDTYLNINFIPGAIYNPLTCIRTTLEAAEEFSFDQSKIIFEVTEGERVTDHAHLKSIFAEYKKQGFQTAIDDFGAGYSGLNLLAEFQPDVIKLDMALIRNIDADRVRSIIVDAICRVCEELGIRVVAEGIETRAEFDHLRQKGLRYFQGYYFAKPVFDGLVRDIPALKVI</sequence>
<reference evidence="2 3" key="1">
    <citation type="submission" date="2012-06" db="EMBL/GenBank/DDBJ databases">
        <title>The complete chromosome of genome of Turneriella parva DSM 21527.</title>
        <authorList>
            <consortium name="US DOE Joint Genome Institute (JGI-PGF)"/>
            <person name="Lucas S."/>
            <person name="Han J."/>
            <person name="Lapidus A."/>
            <person name="Bruce D."/>
            <person name="Goodwin L."/>
            <person name="Pitluck S."/>
            <person name="Peters L."/>
            <person name="Kyrpides N."/>
            <person name="Mavromatis K."/>
            <person name="Ivanova N."/>
            <person name="Mikhailova N."/>
            <person name="Chertkov O."/>
            <person name="Detter J.C."/>
            <person name="Tapia R."/>
            <person name="Han C."/>
            <person name="Land M."/>
            <person name="Hauser L."/>
            <person name="Markowitz V."/>
            <person name="Cheng J.-F."/>
            <person name="Hugenholtz P."/>
            <person name="Woyke T."/>
            <person name="Wu D."/>
            <person name="Gronow S."/>
            <person name="Wellnitz S."/>
            <person name="Brambilla E."/>
            <person name="Klenk H.-P."/>
            <person name="Eisen J.A."/>
        </authorList>
    </citation>
    <scope>NUCLEOTIDE SEQUENCE [LARGE SCALE GENOMIC DNA]</scope>
    <source>
        <strain evidence="3">ATCC BAA-1111 / DSM 21527 / NCTC 11395 / H</strain>
    </source>
</reference>
<dbReference type="KEGG" id="tpx:Turpa_3704"/>
<dbReference type="Gene3D" id="3.20.20.450">
    <property type="entry name" value="EAL domain"/>
    <property type="match status" value="1"/>
</dbReference>
<dbReference type="Pfam" id="PF00563">
    <property type="entry name" value="EAL"/>
    <property type="match status" value="1"/>
</dbReference>
<dbReference type="RefSeq" id="WP_014804815.1">
    <property type="nucleotide sequence ID" value="NC_018020.1"/>
</dbReference>
<name>I4BAN1_TURPD</name>
<protein>
    <submittedName>
        <fullName evidence="2">Diguanylate phosphodiesterase</fullName>
    </submittedName>
</protein>
<dbReference type="Proteomes" id="UP000006048">
    <property type="component" value="Chromosome"/>
</dbReference>
<dbReference type="GO" id="GO:0071111">
    <property type="term" value="F:cyclic-guanylate-specific phosphodiesterase activity"/>
    <property type="evidence" value="ECO:0007669"/>
    <property type="project" value="InterPro"/>
</dbReference>
<proteinExistence type="predicted"/>
<dbReference type="OrthoDB" id="9813903at2"/>
<evidence type="ECO:0000259" key="1">
    <source>
        <dbReference type="PROSITE" id="PS50883"/>
    </source>
</evidence>
<evidence type="ECO:0000313" key="3">
    <source>
        <dbReference type="Proteomes" id="UP000006048"/>
    </source>
</evidence>
<gene>
    <name evidence="2" type="ordered locus">Turpa_3704</name>
</gene>
<dbReference type="STRING" id="869212.Turpa_3704"/>
<dbReference type="InterPro" id="IPR050706">
    <property type="entry name" value="Cyclic-di-GMP_PDE-like"/>
</dbReference>
<organism evidence="2 3">
    <name type="scientific">Turneriella parva (strain ATCC BAA-1111 / DSM 21527 / NCTC 11395 / H)</name>
    <name type="common">Leptospira parva</name>
    <dbReference type="NCBI Taxonomy" id="869212"/>
    <lineage>
        <taxon>Bacteria</taxon>
        <taxon>Pseudomonadati</taxon>
        <taxon>Spirochaetota</taxon>
        <taxon>Spirochaetia</taxon>
        <taxon>Leptospirales</taxon>
        <taxon>Leptospiraceae</taxon>
        <taxon>Turneriella</taxon>
    </lineage>
</organism>
<dbReference type="CDD" id="cd01948">
    <property type="entry name" value="EAL"/>
    <property type="match status" value="1"/>
</dbReference>
<dbReference type="EMBL" id="CP002959">
    <property type="protein sequence ID" value="AFM14338.1"/>
    <property type="molecule type" value="Genomic_DNA"/>
</dbReference>
<dbReference type="SMART" id="SM00052">
    <property type="entry name" value="EAL"/>
    <property type="match status" value="1"/>
</dbReference>